<accession>A0A0D3JIL6</accession>
<feature type="compositionally biased region" description="Basic residues" evidence="1">
    <location>
        <begin position="138"/>
        <end position="147"/>
    </location>
</feature>
<feature type="compositionally biased region" description="Low complexity" evidence="1">
    <location>
        <begin position="228"/>
        <end position="238"/>
    </location>
</feature>
<feature type="compositionally biased region" description="Low complexity" evidence="1">
    <location>
        <begin position="124"/>
        <end position="137"/>
    </location>
</feature>
<evidence type="ECO:0000256" key="1">
    <source>
        <dbReference type="SAM" id="MobiDB-lite"/>
    </source>
</evidence>
<name>A0A0D3JIL6_EMIH1</name>
<dbReference type="GeneID" id="17268898"/>
<reference evidence="3" key="1">
    <citation type="journal article" date="2013" name="Nature">
        <title>Pan genome of the phytoplankton Emiliania underpins its global distribution.</title>
        <authorList>
            <person name="Read B.A."/>
            <person name="Kegel J."/>
            <person name="Klute M.J."/>
            <person name="Kuo A."/>
            <person name="Lefebvre S.C."/>
            <person name="Maumus F."/>
            <person name="Mayer C."/>
            <person name="Miller J."/>
            <person name="Monier A."/>
            <person name="Salamov A."/>
            <person name="Young J."/>
            <person name="Aguilar M."/>
            <person name="Claverie J.M."/>
            <person name="Frickenhaus S."/>
            <person name="Gonzalez K."/>
            <person name="Herman E.K."/>
            <person name="Lin Y.C."/>
            <person name="Napier J."/>
            <person name="Ogata H."/>
            <person name="Sarno A.F."/>
            <person name="Shmutz J."/>
            <person name="Schroeder D."/>
            <person name="de Vargas C."/>
            <person name="Verret F."/>
            <person name="von Dassow P."/>
            <person name="Valentin K."/>
            <person name="Van de Peer Y."/>
            <person name="Wheeler G."/>
            <person name="Dacks J.B."/>
            <person name="Delwiche C.F."/>
            <person name="Dyhrman S.T."/>
            <person name="Glockner G."/>
            <person name="John U."/>
            <person name="Richards T."/>
            <person name="Worden A.Z."/>
            <person name="Zhang X."/>
            <person name="Grigoriev I.V."/>
            <person name="Allen A.E."/>
            <person name="Bidle K."/>
            <person name="Borodovsky M."/>
            <person name="Bowler C."/>
            <person name="Brownlee C."/>
            <person name="Cock J.M."/>
            <person name="Elias M."/>
            <person name="Gladyshev V.N."/>
            <person name="Groth M."/>
            <person name="Guda C."/>
            <person name="Hadaegh A."/>
            <person name="Iglesias-Rodriguez M.D."/>
            <person name="Jenkins J."/>
            <person name="Jones B.M."/>
            <person name="Lawson T."/>
            <person name="Leese F."/>
            <person name="Lindquist E."/>
            <person name="Lobanov A."/>
            <person name="Lomsadze A."/>
            <person name="Malik S.B."/>
            <person name="Marsh M.E."/>
            <person name="Mackinder L."/>
            <person name="Mock T."/>
            <person name="Mueller-Roeber B."/>
            <person name="Pagarete A."/>
            <person name="Parker M."/>
            <person name="Probert I."/>
            <person name="Quesneville H."/>
            <person name="Raines C."/>
            <person name="Rensing S.A."/>
            <person name="Riano-Pachon D.M."/>
            <person name="Richier S."/>
            <person name="Rokitta S."/>
            <person name="Shiraiwa Y."/>
            <person name="Soanes D.M."/>
            <person name="van der Giezen M."/>
            <person name="Wahlund T.M."/>
            <person name="Williams B."/>
            <person name="Wilson W."/>
            <person name="Wolfe G."/>
            <person name="Wurch L.L."/>
        </authorList>
    </citation>
    <scope>NUCLEOTIDE SEQUENCE</scope>
</reference>
<evidence type="ECO:0000313" key="3">
    <source>
        <dbReference type="Proteomes" id="UP000013827"/>
    </source>
</evidence>
<feature type="compositionally biased region" description="Basic residues" evidence="1">
    <location>
        <begin position="97"/>
        <end position="110"/>
    </location>
</feature>
<proteinExistence type="predicted"/>
<dbReference type="RefSeq" id="XP_005775780.1">
    <property type="nucleotide sequence ID" value="XM_005775723.1"/>
</dbReference>
<dbReference type="AlphaFoldDB" id="A0A0D3JIL6"/>
<dbReference type="HOGENOM" id="CLU_1168494_0_0_1"/>
<dbReference type="KEGG" id="ehx:EMIHUDRAFT_460772"/>
<feature type="compositionally biased region" description="Basic residues" evidence="1">
    <location>
        <begin position="161"/>
        <end position="185"/>
    </location>
</feature>
<reference evidence="2" key="2">
    <citation type="submission" date="2024-10" db="UniProtKB">
        <authorList>
            <consortium name="EnsemblProtists"/>
        </authorList>
    </citation>
    <scope>IDENTIFICATION</scope>
</reference>
<feature type="region of interest" description="Disordered" evidence="1">
    <location>
        <begin position="1"/>
        <end position="25"/>
    </location>
</feature>
<feature type="compositionally biased region" description="Low complexity" evidence="1">
    <location>
        <begin position="194"/>
        <end position="217"/>
    </location>
</feature>
<dbReference type="EnsemblProtists" id="EOD23351">
    <property type="protein sequence ID" value="EOD23351"/>
    <property type="gene ID" value="EMIHUDRAFT_460772"/>
</dbReference>
<dbReference type="Proteomes" id="UP000013827">
    <property type="component" value="Unassembled WGS sequence"/>
</dbReference>
<feature type="region of interest" description="Disordered" evidence="1">
    <location>
        <begin position="79"/>
        <end position="238"/>
    </location>
</feature>
<sequence>PGGRARAARRVPGRASRRRRRRRGFRRLSVCRHRLTARRVRALGGPCGDPVQRCAGGVRRVGGRVRRRRALRPGHVPHLARASPQAPRLAPACRPGGGRRRAVFVPRRGRARGDGAPAPPPLLARPAGHAAAAAAAARGRRRHRRGTLSRADQPSPCRGCGSRRHPCRRQAPRTRRRGRCRHGRAHGPEGLVSRAPASLPDLRAAPPAAAGAASDAGRPPRRLRLRCGRLAAARPDRA</sequence>
<keyword evidence="3" id="KW-1185">Reference proteome</keyword>
<organism evidence="2 3">
    <name type="scientific">Emiliania huxleyi (strain CCMP1516)</name>
    <dbReference type="NCBI Taxonomy" id="280463"/>
    <lineage>
        <taxon>Eukaryota</taxon>
        <taxon>Haptista</taxon>
        <taxon>Haptophyta</taxon>
        <taxon>Prymnesiophyceae</taxon>
        <taxon>Isochrysidales</taxon>
        <taxon>Noelaerhabdaceae</taxon>
        <taxon>Emiliania</taxon>
    </lineage>
</organism>
<dbReference type="PaxDb" id="2903-EOD23351"/>
<protein>
    <submittedName>
        <fullName evidence="2">Uncharacterized protein</fullName>
    </submittedName>
</protein>
<evidence type="ECO:0000313" key="2">
    <source>
        <dbReference type="EnsemblProtists" id="EOD23351"/>
    </source>
</evidence>